<dbReference type="Pfam" id="PF03924">
    <property type="entry name" value="CHASE"/>
    <property type="match status" value="1"/>
</dbReference>
<dbReference type="InterPro" id="IPR003594">
    <property type="entry name" value="HATPase_dom"/>
</dbReference>
<dbReference type="InterPro" id="IPR001789">
    <property type="entry name" value="Sig_transdc_resp-reg_receiver"/>
</dbReference>
<dbReference type="InterPro" id="IPR036097">
    <property type="entry name" value="HisK_dim/P_sf"/>
</dbReference>
<evidence type="ECO:0000259" key="10">
    <source>
        <dbReference type="PROSITE" id="PS50110"/>
    </source>
</evidence>
<dbReference type="PROSITE" id="PS50110">
    <property type="entry name" value="RESPONSE_REGULATORY"/>
    <property type="match status" value="1"/>
</dbReference>
<dbReference type="SMART" id="SM00388">
    <property type="entry name" value="HisKA"/>
    <property type="match status" value="1"/>
</dbReference>
<evidence type="ECO:0000256" key="7">
    <source>
        <dbReference type="ARBA" id="ARBA00023136"/>
    </source>
</evidence>
<sequence>MPKSLFSYGVVLAASLLAAVAAGLFALEEKRADATLEIQSARSELKLALATLSVRMASMATALERNPTLTPSDFTEIYELATRGAVRRPERALAFMPQVADEKQIVALMDQAGPDYTVAGYPEFQLFPERETEALFPAILVEPAASRSNVFGYNMGSSPERLGAARDALTRGVMTISAPVSLSQDTDQFRSSFLVLYPVYLPNRDSLTEATQAVLGAGITPAALFSDHVALFKRHTLEIEIGVAGTDLPVNLGSSGDSLGLVLTLVRDLEMPAIRTGGFDRPFRASAFYTLAPTDAVLPALAAALTALIGFLGTKVMRARVSAREALEAALARKEVELREAYRIQSQSQRREALGRLVGGVAHDFNNILSVILGNIELMKDEGAAEKDDGLLAEAEKATIRGARLTRQLLSIGRKSHLEPKRLKISSDLQDTASMLGRVLPESIEITTVPAAGLWPVKIDPDGLQNALLNLALNARDAMSGQGKLTIEASNTRITHDYLRERPDEEITPGRYVVVSVSDNGEGMTRDVIDRAFEPFFTTKGATHGSGLGLPSVLGFCRQSGGTCRIYSELGVGTTVRIWLPVDGVDEQSDDAVEATPISASNSARILLAEDEDGVARVLVQQLERGGYNVKHVATGDAAWEVLDRGEQFDLVVSDLVMPGSIQGAELARRLEQRYPQLKILLISGYPQEAAIEGNGVATRHPVLTKPIPRGDLLSMIETLLAGG</sequence>
<dbReference type="PROSITE" id="PS50109">
    <property type="entry name" value="HIS_KIN"/>
    <property type="match status" value="1"/>
</dbReference>
<keyword evidence="13" id="KW-1185">Reference proteome</keyword>
<comment type="catalytic activity">
    <reaction evidence="1">
        <text>ATP + protein L-histidine = ADP + protein N-phospho-L-histidine.</text>
        <dbReference type="EC" id="2.7.13.3"/>
    </reaction>
</comment>
<evidence type="ECO:0000259" key="9">
    <source>
        <dbReference type="PROSITE" id="PS50109"/>
    </source>
</evidence>
<dbReference type="GO" id="GO:0000155">
    <property type="term" value="F:phosphorelay sensor kinase activity"/>
    <property type="evidence" value="ECO:0007669"/>
    <property type="project" value="InterPro"/>
</dbReference>
<dbReference type="AlphaFoldDB" id="A0A3B0MZ84"/>
<organism evidence="12 13">
    <name type="scientific">Roseinatronobacter ekhonensis</name>
    <dbReference type="NCBI Taxonomy" id="254356"/>
    <lineage>
        <taxon>Bacteria</taxon>
        <taxon>Pseudomonadati</taxon>
        <taxon>Pseudomonadota</taxon>
        <taxon>Alphaproteobacteria</taxon>
        <taxon>Rhodobacterales</taxon>
        <taxon>Paracoccaceae</taxon>
        <taxon>Roseinatronobacter</taxon>
    </lineage>
</organism>
<dbReference type="InterPro" id="IPR006189">
    <property type="entry name" value="CHASE_dom"/>
</dbReference>
<dbReference type="Gene3D" id="3.30.450.350">
    <property type="entry name" value="CHASE domain"/>
    <property type="match status" value="1"/>
</dbReference>
<dbReference type="InterPro" id="IPR036890">
    <property type="entry name" value="HATPase_C_sf"/>
</dbReference>
<evidence type="ECO:0000256" key="1">
    <source>
        <dbReference type="ARBA" id="ARBA00000085"/>
    </source>
</evidence>
<dbReference type="SUPFAM" id="SSF52172">
    <property type="entry name" value="CheY-like"/>
    <property type="match status" value="1"/>
</dbReference>
<feature type="modified residue" description="4-aspartylphosphate" evidence="8">
    <location>
        <position position="655"/>
    </location>
</feature>
<dbReference type="PANTHER" id="PTHR43065:SF49">
    <property type="entry name" value="HISTIDINE KINASE"/>
    <property type="match status" value="1"/>
</dbReference>
<evidence type="ECO:0000256" key="3">
    <source>
        <dbReference type="ARBA" id="ARBA00012438"/>
    </source>
</evidence>
<dbReference type="Proteomes" id="UP000272908">
    <property type="component" value="Unassembled WGS sequence"/>
</dbReference>
<name>A0A3B0MZ84_9RHOB</name>
<keyword evidence="7" id="KW-0472">Membrane</keyword>
<dbReference type="Pfam" id="PF02518">
    <property type="entry name" value="HATPase_c"/>
    <property type="match status" value="1"/>
</dbReference>
<dbReference type="GO" id="GO:0016020">
    <property type="term" value="C:membrane"/>
    <property type="evidence" value="ECO:0007669"/>
    <property type="project" value="UniProtKB-SubCell"/>
</dbReference>
<dbReference type="CDD" id="cd00082">
    <property type="entry name" value="HisKA"/>
    <property type="match status" value="1"/>
</dbReference>
<evidence type="ECO:0000256" key="5">
    <source>
        <dbReference type="ARBA" id="ARBA00022692"/>
    </source>
</evidence>
<dbReference type="PANTHER" id="PTHR43065">
    <property type="entry name" value="SENSOR HISTIDINE KINASE"/>
    <property type="match status" value="1"/>
</dbReference>
<protein>
    <recommendedName>
        <fullName evidence="3">histidine kinase</fullName>
        <ecNumber evidence="3">2.7.13.3</ecNumber>
    </recommendedName>
</protein>
<feature type="domain" description="CHASE" evidence="11">
    <location>
        <begin position="136"/>
        <end position="216"/>
    </location>
</feature>
<accession>A0A3B0MZ84</accession>
<evidence type="ECO:0000256" key="2">
    <source>
        <dbReference type="ARBA" id="ARBA00004370"/>
    </source>
</evidence>
<dbReference type="SMART" id="SM01079">
    <property type="entry name" value="CHASE"/>
    <property type="match status" value="1"/>
</dbReference>
<dbReference type="EC" id="2.7.13.3" evidence="3"/>
<proteinExistence type="predicted"/>
<dbReference type="SMART" id="SM00448">
    <property type="entry name" value="REC"/>
    <property type="match status" value="1"/>
</dbReference>
<dbReference type="InterPro" id="IPR011006">
    <property type="entry name" value="CheY-like_superfamily"/>
</dbReference>
<dbReference type="PROSITE" id="PS50839">
    <property type="entry name" value="CHASE"/>
    <property type="match status" value="1"/>
</dbReference>
<dbReference type="SUPFAM" id="SSF55874">
    <property type="entry name" value="ATPase domain of HSP90 chaperone/DNA topoisomerase II/histidine kinase"/>
    <property type="match status" value="1"/>
</dbReference>
<reference evidence="13" key="1">
    <citation type="submission" date="2018-08" db="EMBL/GenBank/DDBJ databases">
        <authorList>
            <person name="Rodrigo-Torres L."/>
            <person name="Arahal R. D."/>
            <person name="Lucena T."/>
        </authorList>
    </citation>
    <scope>NUCLEOTIDE SEQUENCE [LARGE SCALE GENOMIC DNA]</scope>
    <source>
        <strain evidence="13">CECT 7235</strain>
    </source>
</reference>
<keyword evidence="4 8" id="KW-0597">Phosphoprotein</keyword>
<dbReference type="PRINTS" id="PR00344">
    <property type="entry name" value="BCTRLSENSOR"/>
</dbReference>
<dbReference type="Gene3D" id="3.30.565.10">
    <property type="entry name" value="Histidine kinase-like ATPase, C-terminal domain"/>
    <property type="match status" value="1"/>
</dbReference>
<dbReference type="SUPFAM" id="SSF47384">
    <property type="entry name" value="Homodimeric domain of signal transducing histidine kinase"/>
    <property type="match status" value="1"/>
</dbReference>
<dbReference type="InterPro" id="IPR042240">
    <property type="entry name" value="CHASE_sf"/>
</dbReference>
<keyword evidence="6" id="KW-1133">Transmembrane helix</keyword>
<evidence type="ECO:0000259" key="11">
    <source>
        <dbReference type="PROSITE" id="PS50839"/>
    </source>
</evidence>
<dbReference type="RefSeq" id="WP_121097557.1">
    <property type="nucleotide sequence ID" value="NZ_UIHC01000117.1"/>
</dbReference>
<dbReference type="InterPro" id="IPR004358">
    <property type="entry name" value="Sig_transdc_His_kin-like_C"/>
</dbReference>
<evidence type="ECO:0000256" key="6">
    <source>
        <dbReference type="ARBA" id="ARBA00022989"/>
    </source>
</evidence>
<dbReference type="InterPro" id="IPR003661">
    <property type="entry name" value="HisK_dim/P_dom"/>
</dbReference>
<evidence type="ECO:0000256" key="4">
    <source>
        <dbReference type="ARBA" id="ARBA00022553"/>
    </source>
</evidence>
<dbReference type="OrthoDB" id="9796100at2"/>
<dbReference type="EMBL" id="UIHC01000117">
    <property type="protein sequence ID" value="SUZ34044.1"/>
    <property type="molecule type" value="Genomic_DNA"/>
</dbReference>
<keyword evidence="5" id="KW-0812">Transmembrane</keyword>
<feature type="domain" description="Histidine kinase" evidence="9">
    <location>
        <begin position="360"/>
        <end position="584"/>
    </location>
</feature>
<dbReference type="Pfam" id="PF00072">
    <property type="entry name" value="Response_reg"/>
    <property type="match status" value="1"/>
</dbReference>
<dbReference type="Gene3D" id="1.10.287.130">
    <property type="match status" value="1"/>
</dbReference>
<evidence type="ECO:0000313" key="12">
    <source>
        <dbReference type="EMBL" id="SUZ34044.1"/>
    </source>
</evidence>
<comment type="subcellular location">
    <subcellularLocation>
        <location evidence="2">Membrane</location>
    </subcellularLocation>
</comment>
<feature type="domain" description="Response regulatory" evidence="10">
    <location>
        <begin position="605"/>
        <end position="721"/>
    </location>
</feature>
<dbReference type="InterPro" id="IPR005467">
    <property type="entry name" value="His_kinase_dom"/>
</dbReference>
<dbReference type="SMART" id="SM00387">
    <property type="entry name" value="HATPase_c"/>
    <property type="match status" value="1"/>
</dbReference>
<gene>
    <name evidence="12" type="ORF">ROE7235_03825</name>
</gene>
<dbReference type="Pfam" id="PF00512">
    <property type="entry name" value="HisKA"/>
    <property type="match status" value="1"/>
</dbReference>
<dbReference type="Gene3D" id="3.40.50.2300">
    <property type="match status" value="1"/>
</dbReference>
<evidence type="ECO:0000256" key="8">
    <source>
        <dbReference type="PROSITE-ProRule" id="PRU00169"/>
    </source>
</evidence>
<evidence type="ECO:0000313" key="13">
    <source>
        <dbReference type="Proteomes" id="UP000272908"/>
    </source>
</evidence>